<sequence length="398" mass="39043">MDFGALPPEINSARIYTGPGPGPMLAAAAAWDALAEQLYFAAIACHSIVEALTTGPWLGAASTSMAAATAPYVAWMTSTATQAEKTAAQARMAATAYETALSMTVPPPLIAANRAQLLALIATNVLGQITPAIAATEADYAQMWAQDAATMYAYAGNSAIAATLTPFTSPQPGTNPAGLAGQLAVATHAAGATTTNTQAALSQLTSTIPQALQNLAAPLQPPSGPTAISSLTPLMQAGYYPVSMVSSGLSGMSSLSSTMRTLAPTTQAVGSEAKALESATSVLGSTGLAGPGAGAAGGAAVSAGVGRAGSLGALSVPPIWATSAAGISPAAAAVPATSTLSAAPAAPAATPDGMLGGLPMATSAWRRVGGPAPRPEPRITIAPRSPVPGYQNPLATAT</sequence>
<evidence type="ECO:0008006" key="7">
    <source>
        <dbReference type="Google" id="ProtNLM"/>
    </source>
</evidence>
<dbReference type="OrthoDB" id="4705985at2"/>
<dbReference type="RefSeq" id="WP_045384485.1">
    <property type="nucleotide sequence ID" value="NZ_BBKA01000116.1"/>
</dbReference>
<dbReference type="EMBL" id="LQPE01000010">
    <property type="protein sequence ID" value="ORW11063.1"/>
    <property type="molecule type" value="Genomic_DNA"/>
</dbReference>
<dbReference type="InterPro" id="IPR000030">
    <property type="entry name" value="PPE_dom"/>
</dbReference>
<dbReference type="GO" id="GO:0052572">
    <property type="term" value="P:response to host immune response"/>
    <property type="evidence" value="ECO:0007669"/>
    <property type="project" value="TreeGrafter"/>
</dbReference>
<proteinExistence type="inferred from homology"/>
<organism evidence="5 6">
    <name type="scientific">Mycobacterium kyorinense</name>
    <dbReference type="NCBI Taxonomy" id="487514"/>
    <lineage>
        <taxon>Bacteria</taxon>
        <taxon>Bacillati</taxon>
        <taxon>Actinomycetota</taxon>
        <taxon>Actinomycetes</taxon>
        <taxon>Mycobacteriales</taxon>
        <taxon>Mycobacteriaceae</taxon>
        <taxon>Mycobacterium</taxon>
    </lineage>
</organism>
<evidence type="ECO:0000259" key="3">
    <source>
        <dbReference type="Pfam" id="PF00823"/>
    </source>
</evidence>
<dbReference type="Proteomes" id="UP000193487">
    <property type="component" value="Unassembled WGS sequence"/>
</dbReference>
<dbReference type="Pfam" id="PF00823">
    <property type="entry name" value="PPE"/>
    <property type="match status" value="1"/>
</dbReference>
<dbReference type="SUPFAM" id="SSF140459">
    <property type="entry name" value="PE/PPE dimer-like"/>
    <property type="match status" value="1"/>
</dbReference>
<evidence type="ECO:0000256" key="1">
    <source>
        <dbReference type="ARBA" id="ARBA00010652"/>
    </source>
</evidence>
<feature type="domain" description="PPE" evidence="3">
    <location>
        <begin position="2"/>
        <end position="165"/>
    </location>
</feature>
<protein>
    <recommendedName>
        <fullName evidence="7">PPE family protein</fullName>
    </recommendedName>
</protein>
<evidence type="ECO:0000259" key="4">
    <source>
        <dbReference type="Pfam" id="PF12484"/>
    </source>
</evidence>
<comment type="similarity">
    <text evidence="1">Belongs to the mycobacterial PPE family.</text>
</comment>
<dbReference type="InterPro" id="IPR038332">
    <property type="entry name" value="PPE_sf"/>
</dbReference>
<keyword evidence="6" id="KW-1185">Reference proteome</keyword>
<name>A0A1X1YJ65_9MYCO</name>
<dbReference type="FunFam" id="1.20.1260.20:FF:000001">
    <property type="entry name" value="PPE family protein PPE41"/>
    <property type="match status" value="1"/>
</dbReference>
<dbReference type="Gene3D" id="1.20.1260.20">
    <property type="entry name" value="PPE superfamily"/>
    <property type="match status" value="1"/>
</dbReference>
<comment type="caution">
    <text evidence="5">The sequence shown here is derived from an EMBL/GenBank/DDBJ whole genome shotgun (WGS) entry which is preliminary data.</text>
</comment>
<dbReference type="PANTHER" id="PTHR46766:SF1">
    <property type="entry name" value="GLUTAMINE-RICH PROTEIN 2"/>
    <property type="match status" value="1"/>
</dbReference>
<dbReference type="AlphaFoldDB" id="A0A1X1YJ65"/>
<dbReference type="PANTHER" id="PTHR46766">
    <property type="entry name" value="GLUTAMINE-RICH PROTEIN 2"/>
    <property type="match status" value="1"/>
</dbReference>
<evidence type="ECO:0000256" key="2">
    <source>
        <dbReference type="SAM" id="MobiDB-lite"/>
    </source>
</evidence>
<evidence type="ECO:0000313" key="5">
    <source>
        <dbReference type="EMBL" id="ORW11063.1"/>
    </source>
</evidence>
<evidence type="ECO:0000313" key="6">
    <source>
        <dbReference type="Proteomes" id="UP000193487"/>
    </source>
</evidence>
<gene>
    <name evidence="5" type="ORF">AWC14_19290</name>
</gene>
<feature type="region of interest" description="Disordered" evidence="2">
    <location>
        <begin position="368"/>
        <end position="398"/>
    </location>
</feature>
<reference evidence="5 6" key="1">
    <citation type="submission" date="2016-01" db="EMBL/GenBank/DDBJ databases">
        <title>The new phylogeny of the genus Mycobacterium.</title>
        <authorList>
            <person name="Tarcisio F."/>
            <person name="Conor M."/>
            <person name="Antonella G."/>
            <person name="Elisabetta G."/>
            <person name="Giulia F.S."/>
            <person name="Sara T."/>
            <person name="Anna F."/>
            <person name="Clotilde B."/>
            <person name="Roberto B."/>
            <person name="Veronica D.S."/>
            <person name="Fabio R."/>
            <person name="Monica P."/>
            <person name="Olivier J."/>
            <person name="Enrico T."/>
            <person name="Nicola S."/>
        </authorList>
    </citation>
    <scope>NUCLEOTIDE SEQUENCE [LARGE SCALE GENOMIC DNA]</scope>
    <source>
        <strain evidence="5 6">DSM 45166</strain>
    </source>
</reference>
<dbReference type="InterPro" id="IPR022171">
    <property type="entry name" value="PPE_C"/>
</dbReference>
<feature type="domain" description="PPE family C-terminal" evidence="4">
    <location>
        <begin position="302"/>
        <end position="384"/>
    </location>
</feature>
<dbReference type="Pfam" id="PF12484">
    <property type="entry name" value="PPE-SVP"/>
    <property type="match status" value="1"/>
</dbReference>
<accession>A0A1X1YJ65</accession>